<feature type="transmembrane region" description="Helical" evidence="5">
    <location>
        <begin position="252"/>
        <end position="276"/>
    </location>
</feature>
<evidence type="ECO:0000256" key="4">
    <source>
        <dbReference type="ARBA" id="ARBA00023136"/>
    </source>
</evidence>
<evidence type="ECO:0000259" key="6">
    <source>
        <dbReference type="PROSITE" id="PS50850"/>
    </source>
</evidence>
<accession>A0A327JTA2</accession>
<dbReference type="GO" id="GO:0005886">
    <property type="term" value="C:plasma membrane"/>
    <property type="evidence" value="ECO:0007669"/>
    <property type="project" value="TreeGrafter"/>
</dbReference>
<dbReference type="Pfam" id="PF00083">
    <property type="entry name" value="Sugar_tr"/>
    <property type="match status" value="1"/>
</dbReference>
<dbReference type="SUPFAM" id="SSF103473">
    <property type="entry name" value="MFS general substrate transporter"/>
    <property type="match status" value="1"/>
</dbReference>
<feature type="transmembrane region" description="Helical" evidence="5">
    <location>
        <begin position="378"/>
        <end position="400"/>
    </location>
</feature>
<name>A0A327JTA2_9HYPH</name>
<feature type="transmembrane region" description="Helical" evidence="5">
    <location>
        <begin position="28"/>
        <end position="46"/>
    </location>
</feature>
<feature type="domain" description="Major facilitator superfamily (MFS) profile" evidence="6">
    <location>
        <begin position="25"/>
        <end position="433"/>
    </location>
</feature>
<keyword evidence="8" id="KW-1185">Reference proteome</keyword>
<dbReference type="RefSeq" id="WP_111432508.1">
    <property type="nucleotide sequence ID" value="NZ_JACIGG010000006.1"/>
</dbReference>
<dbReference type="InterPro" id="IPR020846">
    <property type="entry name" value="MFS_dom"/>
</dbReference>
<protein>
    <recommendedName>
        <fullName evidence="6">Major facilitator superfamily (MFS) profile domain-containing protein</fullName>
    </recommendedName>
</protein>
<dbReference type="Proteomes" id="UP000249299">
    <property type="component" value="Unassembled WGS sequence"/>
</dbReference>
<dbReference type="GO" id="GO:0046943">
    <property type="term" value="F:carboxylic acid transmembrane transporter activity"/>
    <property type="evidence" value="ECO:0007669"/>
    <property type="project" value="TreeGrafter"/>
</dbReference>
<sequence>MSTTLTTNDAASAEVAVPPAKFTYSTRYVVTSFIIVTLGWCLVNFSNTFQLAVPGMMEEMHYTSTQIGLVASVFSFGGFFSALWLPLVADRHGRKIGMALSVAMAVVFNSMVGLTHSIVALLPLRFLSSHGQTCQWGIGASHLSEIAPARMRGTLLGLMQAGTPLGFFMCAALFTFMMSMGYSWRVFSMTAIVAVLIIIPILFVLQESQQWKAARAEVERMKALGKQTVEDPSQKKVNIRELFKPAYRKNTFIAMTLHSLGAFWAWGNVTWFLVALSQDFGMDAVTRGRMSMLMWGIAVFSYALAGRVGDLIGRRAAMLVFSLLIMCGASTMYFSTAMEVPNVQLLYVATALIGVGVGLHSILIAYSSEIFPTHVRATGTSIAIGIGRLTAVFSMMGLGIVAQQFSPTTAELTAAIGALLMVPTIYIFGTETARRELTDIVS</sequence>
<feature type="transmembrane region" description="Helical" evidence="5">
    <location>
        <begin position="184"/>
        <end position="205"/>
    </location>
</feature>
<dbReference type="PANTHER" id="PTHR23508:SF10">
    <property type="entry name" value="CARBOXYLIC ACID TRANSPORTER PROTEIN HOMOLOG"/>
    <property type="match status" value="1"/>
</dbReference>
<dbReference type="EMBL" id="NPEV01000002">
    <property type="protein sequence ID" value="RAI29719.1"/>
    <property type="molecule type" value="Genomic_DNA"/>
</dbReference>
<proteinExistence type="predicted"/>
<dbReference type="OrthoDB" id="9784658at2"/>
<evidence type="ECO:0000313" key="8">
    <source>
        <dbReference type="Proteomes" id="UP000249299"/>
    </source>
</evidence>
<evidence type="ECO:0000256" key="2">
    <source>
        <dbReference type="ARBA" id="ARBA00022692"/>
    </source>
</evidence>
<comment type="caution">
    <text evidence="7">The sequence shown here is derived from an EMBL/GenBank/DDBJ whole genome shotgun (WGS) entry which is preliminary data.</text>
</comment>
<feature type="transmembrane region" description="Helical" evidence="5">
    <location>
        <begin position="317"/>
        <end position="334"/>
    </location>
</feature>
<evidence type="ECO:0000256" key="5">
    <source>
        <dbReference type="SAM" id="Phobius"/>
    </source>
</evidence>
<dbReference type="PANTHER" id="PTHR23508">
    <property type="entry name" value="CARBOXYLIC ACID TRANSPORTER PROTEIN HOMOLOG"/>
    <property type="match status" value="1"/>
</dbReference>
<dbReference type="Gene3D" id="1.20.1250.20">
    <property type="entry name" value="MFS general substrate transporter like domains"/>
    <property type="match status" value="1"/>
</dbReference>
<feature type="transmembrane region" description="Helical" evidence="5">
    <location>
        <begin position="99"/>
        <end position="122"/>
    </location>
</feature>
<gene>
    <name evidence="7" type="ORF">CH339_01490</name>
</gene>
<dbReference type="InterPro" id="IPR036259">
    <property type="entry name" value="MFS_trans_sf"/>
</dbReference>
<keyword evidence="3 5" id="KW-1133">Transmembrane helix</keyword>
<keyword evidence="4 5" id="KW-0472">Membrane</keyword>
<evidence type="ECO:0000256" key="1">
    <source>
        <dbReference type="ARBA" id="ARBA00004141"/>
    </source>
</evidence>
<keyword evidence="2 5" id="KW-0812">Transmembrane</keyword>
<evidence type="ECO:0000313" key="7">
    <source>
        <dbReference type="EMBL" id="RAI29719.1"/>
    </source>
</evidence>
<feature type="transmembrane region" description="Helical" evidence="5">
    <location>
        <begin position="288"/>
        <end position="305"/>
    </location>
</feature>
<dbReference type="PROSITE" id="PS50850">
    <property type="entry name" value="MFS"/>
    <property type="match status" value="1"/>
</dbReference>
<dbReference type="InterPro" id="IPR005828">
    <property type="entry name" value="MFS_sugar_transport-like"/>
</dbReference>
<feature type="transmembrane region" description="Helical" evidence="5">
    <location>
        <begin position="346"/>
        <end position="366"/>
    </location>
</feature>
<feature type="transmembrane region" description="Helical" evidence="5">
    <location>
        <begin position="67"/>
        <end position="87"/>
    </location>
</feature>
<feature type="transmembrane region" description="Helical" evidence="5">
    <location>
        <begin position="412"/>
        <end position="429"/>
    </location>
</feature>
<comment type="subcellular location">
    <subcellularLocation>
        <location evidence="1">Membrane</location>
        <topology evidence="1">Multi-pass membrane protein</topology>
    </subcellularLocation>
</comment>
<reference evidence="7 8" key="1">
    <citation type="submission" date="2017-07" db="EMBL/GenBank/DDBJ databases">
        <title>Draft Genome Sequences of Select Purple Nonsulfur Bacteria.</title>
        <authorList>
            <person name="Lasarre B."/>
            <person name="Mckinlay J.B."/>
        </authorList>
    </citation>
    <scope>NUCLEOTIDE SEQUENCE [LARGE SCALE GENOMIC DNA]</scope>
    <source>
        <strain evidence="7 8">DSM 11290</strain>
    </source>
</reference>
<organism evidence="7 8">
    <name type="scientific">Rhodobium orientis</name>
    <dbReference type="NCBI Taxonomy" id="34017"/>
    <lineage>
        <taxon>Bacteria</taxon>
        <taxon>Pseudomonadati</taxon>
        <taxon>Pseudomonadota</taxon>
        <taxon>Alphaproteobacteria</taxon>
        <taxon>Hyphomicrobiales</taxon>
        <taxon>Rhodobiaceae</taxon>
        <taxon>Rhodobium</taxon>
    </lineage>
</organism>
<evidence type="ECO:0000256" key="3">
    <source>
        <dbReference type="ARBA" id="ARBA00022989"/>
    </source>
</evidence>
<feature type="transmembrane region" description="Helical" evidence="5">
    <location>
        <begin position="155"/>
        <end position="178"/>
    </location>
</feature>
<dbReference type="AlphaFoldDB" id="A0A327JTA2"/>